<dbReference type="PANTHER" id="PTHR13234:SF68">
    <property type="entry name" value="GH19763P"/>
    <property type="match status" value="1"/>
</dbReference>
<gene>
    <name evidence="3" type="ORF">TCAL_07297</name>
</gene>
<dbReference type="GO" id="GO:0016671">
    <property type="term" value="F:oxidoreductase activity, acting on a sulfur group of donors, disulfide as acceptor"/>
    <property type="evidence" value="ECO:0007669"/>
    <property type="project" value="InterPro"/>
</dbReference>
<organism evidence="3 4">
    <name type="scientific">Tigriopus californicus</name>
    <name type="common">Marine copepod</name>
    <dbReference type="NCBI Taxonomy" id="6832"/>
    <lineage>
        <taxon>Eukaryota</taxon>
        <taxon>Metazoa</taxon>
        <taxon>Ecdysozoa</taxon>
        <taxon>Arthropoda</taxon>
        <taxon>Crustacea</taxon>
        <taxon>Multicrustacea</taxon>
        <taxon>Hexanauplia</taxon>
        <taxon>Copepoda</taxon>
        <taxon>Harpacticoida</taxon>
        <taxon>Harpacticidae</taxon>
        <taxon>Tigriopus</taxon>
    </lineage>
</organism>
<evidence type="ECO:0008006" key="5">
    <source>
        <dbReference type="Google" id="ProtNLM"/>
    </source>
</evidence>
<keyword evidence="2" id="KW-0325">Glycoprotein</keyword>
<dbReference type="STRING" id="6832.A0A553PPT6"/>
<dbReference type="PANTHER" id="PTHR13234">
    <property type="entry name" value="GAMMA-INTERFERON INDUCIBLE LYSOSOMAL THIOL REDUCTASE GILT"/>
    <property type="match status" value="1"/>
</dbReference>
<evidence type="ECO:0000313" key="3">
    <source>
        <dbReference type="EMBL" id="TRY79702.1"/>
    </source>
</evidence>
<accession>A0A553PPT6</accession>
<dbReference type="EMBL" id="VCGU01000002">
    <property type="protein sequence ID" value="TRY79702.1"/>
    <property type="molecule type" value="Genomic_DNA"/>
</dbReference>
<evidence type="ECO:0000313" key="4">
    <source>
        <dbReference type="Proteomes" id="UP000318571"/>
    </source>
</evidence>
<proteinExistence type="inferred from homology"/>
<dbReference type="AlphaFoldDB" id="A0A553PPT6"/>
<evidence type="ECO:0000256" key="1">
    <source>
        <dbReference type="ARBA" id="ARBA00005679"/>
    </source>
</evidence>
<comment type="caution">
    <text evidence="3">The sequence shown here is derived from an EMBL/GenBank/DDBJ whole genome shotgun (WGS) entry which is preliminary data.</text>
</comment>
<dbReference type="Pfam" id="PF03227">
    <property type="entry name" value="GILT"/>
    <property type="match status" value="1"/>
</dbReference>
<evidence type="ECO:0000256" key="2">
    <source>
        <dbReference type="ARBA" id="ARBA00023180"/>
    </source>
</evidence>
<reference evidence="3 4" key="1">
    <citation type="journal article" date="2018" name="Nat. Ecol. Evol.">
        <title>Genomic signatures of mitonuclear coevolution across populations of Tigriopus californicus.</title>
        <authorList>
            <person name="Barreto F.S."/>
            <person name="Watson E.T."/>
            <person name="Lima T.G."/>
            <person name="Willett C.S."/>
            <person name="Edmands S."/>
            <person name="Li W."/>
            <person name="Burton R.S."/>
        </authorList>
    </citation>
    <scope>NUCLEOTIDE SEQUENCE [LARGE SCALE GENOMIC DNA]</scope>
    <source>
        <strain evidence="3 4">San Diego</strain>
    </source>
</reference>
<protein>
    <recommendedName>
        <fullName evidence="5">Gamma-interferon-inducible lysosomal thiol reductase</fullName>
    </recommendedName>
</protein>
<dbReference type="InterPro" id="IPR004911">
    <property type="entry name" value="Interferon-induced_GILT"/>
</dbReference>
<sequence>MTNYKDTVNLLTSGFTSRNNNNGIMQHIGTVVLTLALVSQAQGASKAKLGLYYESLCPDSQDFFQDQFIRTYESLGQYLDVYFNPFGHATYTQTSEGGWTFECQHGPNECYGNLIQACILDRVQDQDIRSEVYVEDDFDATQYQLKELLCEKYLSDVPECQ</sequence>
<name>A0A553PPT6_TIGCA</name>
<comment type="similarity">
    <text evidence="1">Belongs to the GILT family.</text>
</comment>
<keyword evidence="4" id="KW-1185">Reference proteome</keyword>
<dbReference type="Proteomes" id="UP000318571">
    <property type="component" value="Chromosome 6"/>
</dbReference>